<keyword evidence="3" id="KW-0560">Oxidoreductase</keyword>
<gene>
    <name evidence="3" type="ORF">I553_1632</name>
</gene>
<dbReference type="AlphaFoldDB" id="X8CDH1"/>
<dbReference type="EMBL" id="JAOB01000032">
    <property type="protein sequence ID" value="EUA54427.1"/>
    <property type="molecule type" value="Genomic_DNA"/>
</dbReference>
<comment type="caution">
    <text evidence="3">The sequence shown here is derived from an EMBL/GenBank/DDBJ whole genome shotgun (WGS) entry which is preliminary data.</text>
</comment>
<dbReference type="InterPro" id="IPR024756">
    <property type="entry name" value="PCDO_beta_N"/>
</dbReference>
<keyword evidence="3" id="KW-0223">Dioxygenase</keyword>
<organism evidence="3">
    <name type="scientific">Mycobacterium xenopi 4042</name>
    <dbReference type="NCBI Taxonomy" id="1299334"/>
    <lineage>
        <taxon>Bacteria</taxon>
        <taxon>Bacillati</taxon>
        <taxon>Actinomycetota</taxon>
        <taxon>Actinomycetes</taxon>
        <taxon>Mycobacteriales</taxon>
        <taxon>Mycobacteriaceae</taxon>
        <taxon>Mycobacterium</taxon>
    </lineage>
</organism>
<protein>
    <submittedName>
        <fullName evidence="3">Protocatechuate 3,4-dioxygenase beta subunit family protein</fullName>
    </submittedName>
</protein>
<evidence type="ECO:0000256" key="1">
    <source>
        <dbReference type="SAM" id="MobiDB-lite"/>
    </source>
</evidence>
<accession>X8CDH1</accession>
<sequence>MEAAAPRVATQRDITAEIARIAAGYRGGDTQPRLDYPPYRSSALRHPKSLPVQVNPEEIERWARASARVMSSRSTPTSPPDMLASRLGNASS</sequence>
<evidence type="ECO:0000313" key="3">
    <source>
        <dbReference type="EMBL" id="EUA54427.1"/>
    </source>
</evidence>
<feature type="domain" description="Protocatechuate 3,4-dioxygenase beta subunit N-terminal" evidence="2">
    <location>
        <begin position="27"/>
        <end position="56"/>
    </location>
</feature>
<dbReference type="PATRIC" id="fig|1299334.3.peg.3433"/>
<reference evidence="3" key="1">
    <citation type="submission" date="2014-01" db="EMBL/GenBank/DDBJ databases">
        <authorList>
            <person name="Brown-Elliot B."/>
            <person name="Wallace R."/>
            <person name="Lenaerts A."/>
            <person name="Ordway D."/>
            <person name="DeGroote M.A."/>
            <person name="Parker T."/>
            <person name="Sizemore C."/>
            <person name="Tallon L.J."/>
            <person name="Sadzewicz L.K."/>
            <person name="Sengamalay N."/>
            <person name="Fraser C.M."/>
            <person name="Hine E."/>
            <person name="Shefchek K.A."/>
            <person name="Das S.P."/>
            <person name="Tettelin H."/>
        </authorList>
    </citation>
    <scope>NUCLEOTIDE SEQUENCE [LARGE SCALE GENOMIC DNA]</scope>
    <source>
        <strain evidence="3">4042</strain>
    </source>
</reference>
<name>X8CDH1_MYCXE</name>
<dbReference type="Pfam" id="PF12391">
    <property type="entry name" value="PCDO_beta_N"/>
    <property type="match status" value="1"/>
</dbReference>
<evidence type="ECO:0000259" key="2">
    <source>
        <dbReference type="Pfam" id="PF12391"/>
    </source>
</evidence>
<dbReference type="GO" id="GO:0051213">
    <property type="term" value="F:dioxygenase activity"/>
    <property type="evidence" value="ECO:0007669"/>
    <property type="project" value="UniProtKB-KW"/>
</dbReference>
<feature type="region of interest" description="Disordered" evidence="1">
    <location>
        <begin position="68"/>
        <end position="92"/>
    </location>
</feature>
<proteinExistence type="predicted"/>